<evidence type="ECO:0008006" key="3">
    <source>
        <dbReference type="Google" id="ProtNLM"/>
    </source>
</evidence>
<protein>
    <recommendedName>
        <fullName evidence="3">AB hydrolase-1 domain-containing protein</fullName>
    </recommendedName>
</protein>
<dbReference type="EMBL" id="LUGG01000003">
    <property type="protein sequence ID" value="OBZ76192.1"/>
    <property type="molecule type" value="Genomic_DNA"/>
</dbReference>
<dbReference type="OrthoDB" id="294702at2759"/>
<organism evidence="1 2">
    <name type="scientific">Grifola frondosa</name>
    <name type="common">Maitake</name>
    <name type="synonym">Polyporus frondosus</name>
    <dbReference type="NCBI Taxonomy" id="5627"/>
    <lineage>
        <taxon>Eukaryota</taxon>
        <taxon>Fungi</taxon>
        <taxon>Dikarya</taxon>
        <taxon>Basidiomycota</taxon>
        <taxon>Agaricomycotina</taxon>
        <taxon>Agaricomycetes</taxon>
        <taxon>Polyporales</taxon>
        <taxon>Grifolaceae</taxon>
        <taxon>Grifola</taxon>
    </lineage>
</organism>
<dbReference type="InterPro" id="IPR029058">
    <property type="entry name" value="AB_hydrolase_fold"/>
</dbReference>
<dbReference type="OMA" id="ANSKLEW"/>
<dbReference type="SUPFAM" id="SSF53474">
    <property type="entry name" value="alpha/beta-Hydrolases"/>
    <property type="match status" value="1"/>
</dbReference>
<name>A0A1C7MHB2_GRIFR</name>
<proteinExistence type="predicted"/>
<dbReference type="Proteomes" id="UP000092993">
    <property type="component" value="Unassembled WGS sequence"/>
</dbReference>
<dbReference type="Gene3D" id="3.40.50.1820">
    <property type="entry name" value="alpha/beta hydrolase"/>
    <property type="match status" value="1"/>
</dbReference>
<sequence>MKVAAPTPNSPMATWSTSWPILVRSSTPQLDRRTSLPLNVDYLRPSAITHNLPAMGDLFDITQSGLPGSEPVPQEKFLPLPVLAVPVASRRSYAKKLYIAGGSMGTVPAQILYGASYDVFPLGRRIVALLLIAPFSPFHHHKRYTHYLPWGNYFAVGPPASLVPFNLIPRAMKIIIQRKLRTLEGATAFVHQFLFSKMDESERETFQKWRHQRGLAEGQLEREIAQGMMRSVSKSWEGFLTMPSVLHSDWGFNPAMLDGEHMRKPMLVVMSRGDDMVPNGMAEYLLENYRNARAIHLEGGHISSIWKADEIWAEFMAMEV</sequence>
<keyword evidence="2" id="KW-1185">Reference proteome</keyword>
<evidence type="ECO:0000313" key="2">
    <source>
        <dbReference type="Proteomes" id="UP000092993"/>
    </source>
</evidence>
<dbReference type="AlphaFoldDB" id="A0A1C7MHB2"/>
<gene>
    <name evidence="1" type="ORF">A0H81_03969</name>
</gene>
<accession>A0A1C7MHB2</accession>
<comment type="caution">
    <text evidence="1">The sequence shown here is derived from an EMBL/GenBank/DDBJ whole genome shotgun (WGS) entry which is preliminary data.</text>
</comment>
<reference evidence="1 2" key="1">
    <citation type="submission" date="2016-03" db="EMBL/GenBank/DDBJ databases">
        <title>Whole genome sequencing of Grifola frondosa 9006-11.</title>
        <authorList>
            <person name="Min B."/>
            <person name="Park H."/>
            <person name="Kim J.-G."/>
            <person name="Cho H."/>
            <person name="Oh Y.-L."/>
            <person name="Kong W.-S."/>
            <person name="Choi I.-G."/>
        </authorList>
    </citation>
    <scope>NUCLEOTIDE SEQUENCE [LARGE SCALE GENOMIC DNA]</scope>
    <source>
        <strain evidence="1 2">9006-11</strain>
    </source>
</reference>
<evidence type="ECO:0000313" key="1">
    <source>
        <dbReference type="EMBL" id="OBZ76192.1"/>
    </source>
</evidence>